<sequence>MGRLQQDSTSPSTYDHPPPPPSPLPESDPQPQYPPQSDTINHTTPQQYNPEILQNNYTNTDPQPQLYHPPPPPPSRPAPYPPQYMQNEAYPPQPVKFPPPPPPMHDEQAAQFSAAAPGYPTQPKPQMQQYQLPMAAAMMSAGTMSWTTGLFDCMDDPTNGCGTSGMMYGCIACLVALPCLISCGYRTKLRAKYDLLEVPAPDWLTHFLCECCALCQEYRELRNRGLDPALGWYGNMMRNQNMQQGVAMVPPMNQTMMG</sequence>
<evidence type="ECO:0000313" key="4">
    <source>
        <dbReference type="Proteomes" id="UP001179952"/>
    </source>
</evidence>
<dbReference type="Pfam" id="PF04749">
    <property type="entry name" value="PLAC8"/>
    <property type="match status" value="1"/>
</dbReference>
<feature type="region of interest" description="Disordered" evidence="1">
    <location>
        <begin position="1"/>
        <end position="107"/>
    </location>
</feature>
<organism evidence="3 4">
    <name type="scientific">Acorus gramineus</name>
    <name type="common">Dwarf sweet flag</name>
    <dbReference type="NCBI Taxonomy" id="55184"/>
    <lineage>
        <taxon>Eukaryota</taxon>
        <taxon>Viridiplantae</taxon>
        <taxon>Streptophyta</taxon>
        <taxon>Embryophyta</taxon>
        <taxon>Tracheophyta</taxon>
        <taxon>Spermatophyta</taxon>
        <taxon>Magnoliopsida</taxon>
        <taxon>Liliopsida</taxon>
        <taxon>Acoraceae</taxon>
        <taxon>Acorus</taxon>
    </lineage>
</organism>
<dbReference type="EMBL" id="JAUJYN010000007">
    <property type="protein sequence ID" value="KAK1266465.1"/>
    <property type="molecule type" value="Genomic_DNA"/>
</dbReference>
<feature type="transmembrane region" description="Helical" evidence="2">
    <location>
        <begin position="132"/>
        <end position="151"/>
    </location>
</feature>
<comment type="caution">
    <text evidence="3">The sequence shown here is derived from an EMBL/GenBank/DDBJ whole genome shotgun (WGS) entry which is preliminary data.</text>
</comment>
<evidence type="ECO:0000256" key="1">
    <source>
        <dbReference type="SAM" id="MobiDB-lite"/>
    </source>
</evidence>
<keyword evidence="2" id="KW-0472">Membrane</keyword>
<dbReference type="InterPro" id="IPR006461">
    <property type="entry name" value="PLAC_motif_containing"/>
</dbReference>
<gene>
    <name evidence="3" type="ORF">QJS04_geneDACA000002</name>
</gene>
<keyword evidence="2" id="KW-1133">Transmembrane helix</keyword>
<evidence type="ECO:0000256" key="2">
    <source>
        <dbReference type="SAM" id="Phobius"/>
    </source>
</evidence>
<protein>
    <submittedName>
        <fullName evidence="3">Protein PLANT CADMIUM RESISTANCE 6</fullName>
    </submittedName>
</protein>
<proteinExistence type="predicted"/>
<keyword evidence="4" id="KW-1185">Reference proteome</keyword>
<reference evidence="3" key="2">
    <citation type="submission" date="2023-06" db="EMBL/GenBank/DDBJ databases">
        <authorList>
            <person name="Ma L."/>
            <person name="Liu K.-W."/>
            <person name="Li Z."/>
            <person name="Hsiao Y.-Y."/>
            <person name="Qi Y."/>
            <person name="Fu T."/>
            <person name="Tang G."/>
            <person name="Zhang D."/>
            <person name="Sun W.-H."/>
            <person name="Liu D.-K."/>
            <person name="Li Y."/>
            <person name="Chen G.-Z."/>
            <person name="Liu X.-D."/>
            <person name="Liao X.-Y."/>
            <person name="Jiang Y.-T."/>
            <person name="Yu X."/>
            <person name="Hao Y."/>
            <person name="Huang J."/>
            <person name="Zhao X.-W."/>
            <person name="Ke S."/>
            <person name="Chen Y.-Y."/>
            <person name="Wu W.-L."/>
            <person name="Hsu J.-L."/>
            <person name="Lin Y.-F."/>
            <person name="Huang M.-D."/>
            <person name="Li C.-Y."/>
            <person name="Huang L."/>
            <person name="Wang Z.-W."/>
            <person name="Zhao X."/>
            <person name="Zhong W.-Y."/>
            <person name="Peng D.-H."/>
            <person name="Ahmad S."/>
            <person name="Lan S."/>
            <person name="Zhang J.-S."/>
            <person name="Tsai W.-C."/>
            <person name="Van De Peer Y."/>
            <person name="Liu Z.-J."/>
        </authorList>
    </citation>
    <scope>NUCLEOTIDE SEQUENCE</scope>
    <source>
        <strain evidence="3">SCP</strain>
        <tissue evidence="3">Leaves</tissue>
    </source>
</reference>
<feature type="compositionally biased region" description="Polar residues" evidence="1">
    <location>
        <begin position="37"/>
        <end position="61"/>
    </location>
</feature>
<reference evidence="3" key="1">
    <citation type="journal article" date="2023" name="Nat. Commun.">
        <title>Diploid and tetraploid genomes of Acorus and the evolution of monocots.</title>
        <authorList>
            <person name="Ma L."/>
            <person name="Liu K.W."/>
            <person name="Li Z."/>
            <person name="Hsiao Y.Y."/>
            <person name="Qi Y."/>
            <person name="Fu T."/>
            <person name="Tang G.D."/>
            <person name="Zhang D."/>
            <person name="Sun W.H."/>
            <person name="Liu D.K."/>
            <person name="Li Y."/>
            <person name="Chen G.Z."/>
            <person name="Liu X.D."/>
            <person name="Liao X.Y."/>
            <person name="Jiang Y.T."/>
            <person name="Yu X."/>
            <person name="Hao Y."/>
            <person name="Huang J."/>
            <person name="Zhao X.W."/>
            <person name="Ke S."/>
            <person name="Chen Y.Y."/>
            <person name="Wu W.L."/>
            <person name="Hsu J.L."/>
            <person name="Lin Y.F."/>
            <person name="Huang M.D."/>
            <person name="Li C.Y."/>
            <person name="Huang L."/>
            <person name="Wang Z.W."/>
            <person name="Zhao X."/>
            <person name="Zhong W.Y."/>
            <person name="Peng D.H."/>
            <person name="Ahmad S."/>
            <person name="Lan S."/>
            <person name="Zhang J.S."/>
            <person name="Tsai W.C."/>
            <person name="Van de Peer Y."/>
            <person name="Liu Z.J."/>
        </authorList>
    </citation>
    <scope>NUCLEOTIDE SEQUENCE</scope>
    <source>
        <strain evidence="3">SCP</strain>
    </source>
</reference>
<dbReference type="NCBIfam" id="TIGR01571">
    <property type="entry name" value="A_thal_Cys_rich"/>
    <property type="match status" value="1"/>
</dbReference>
<dbReference type="Proteomes" id="UP001179952">
    <property type="component" value="Unassembled WGS sequence"/>
</dbReference>
<feature type="compositionally biased region" description="Pro residues" evidence="1">
    <location>
        <begin position="16"/>
        <end position="34"/>
    </location>
</feature>
<name>A0AAV9AQS7_ACOGR</name>
<feature type="compositionally biased region" description="Pro residues" evidence="1">
    <location>
        <begin position="91"/>
        <end position="103"/>
    </location>
</feature>
<feature type="compositionally biased region" description="Pro residues" evidence="1">
    <location>
        <begin position="67"/>
        <end position="82"/>
    </location>
</feature>
<evidence type="ECO:0000313" key="3">
    <source>
        <dbReference type="EMBL" id="KAK1266465.1"/>
    </source>
</evidence>
<dbReference type="PANTHER" id="PTHR15907">
    <property type="entry name" value="DUF614 FAMILY PROTEIN-RELATED"/>
    <property type="match status" value="1"/>
</dbReference>
<dbReference type="AlphaFoldDB" id="A0AAV9AQS7"/>
<accession>A0AAV9AQS7</accession>
<keyword evidence="2" id="KW-0812">Transmembrane</keyword>
<feature type="transmembrane region" description="Helical" evidence="2">
    <location>
        <begin position="166"/>
        <end position="185"/>
    </location>
</feature>